<dbReference type="Proteomes" id="UP001501303">
    <property type="component" value="Unassembled WGS sequence"/>
</dbReference>
<evidence type="ECO:0000313" key="4">
    <source>
        <dbReference type="EMBL" id="GAA1920806.1"/>
    </source>
</evidence>
<evidence type="ECO:0000259" key="3">
    <source>
        <dbReference type="Pfam" id="PF01551"/>
    </source>
</evidence>
<feature type="region of interest" description="Disordered" evidence="2">
    <location>
        <begin position="51"/>
        <end position="71"/>
    </location>
</feature>
<feature type="compositionally biased region" description="Basic residues" evidence="2">
    <location>
        <begin position="250"/>
        <end position="259"/>
    </location>
</feature>
<keyword evidence="1" id="KW-0175">Coiled coil</keyword>
<dbReference type="PANTHER" id="PTHR21666:SF270">
    <property type="entry name" value="MUREIN HYDROLASE ACTIVATOR ENVC"/>
    <property type="match status" value="1"/>
</dbReference>
<name>A0ABN2PFZ8_9ACTN</name>
<feature type="compositionally biased region" description="Basic and acidic residues" evidence="2">
    <location>
        <begin position="207"/>
        <end position="219"/>
    </location>
</feature>
<dbReference type="Gene3D" id="2.70.70.10">
    <property type="entry name" value="Glucose Permease (Domain IIA)"/>
    <property type="match status" value="1"/>
</dbReference>
<dbReference type="CDD" id="cd12797">
    <property type="entry name" value="M23_peptidase"/>
    <property type="match status" value="1"/>
</dbReference>
<dbReference type="InterPro" id="IPR011055">
    <property type="entry name" value="Dup_hybrid_motif"/>
</dbReference>
<comment type="caution">
    <text evidence="4">The sequence shown here is derived from an EMBL/GenBank/DDBJ whole genome shotgun (WGS) entry which is preliminary data.</text>
</comment>
<dbReference type="InterPro" id="IPR050570">
    <property type="entry name" value="Cell_wall_metabolism_enzyme"/>
</dbReference>
<dbReference type="SUPFAM" id="SSF51261">
    <property type="entry name" value="Duplicated hybrid motif"/>
    <property type="match status" value="1"/>
</dbReference>
<feature type="domain" description="M23ase beta-sheet core" evidence="3">
    <location>
        <begin position="396"/>
        <end position="489"/>
    </location>
</feature>
<dbReference type="InterPro" id="IPR016047">
    <property type="entry name" value="M23ase_b-sheet_dom"/>
</dbReference>
<dbReference type="EMBL" id="BAAAMJ010000031">
    <property type="protein sequence ID" value="GAA1920806.1"/>
    <property type="molecule type" value="Genomic_DNA"/>
</dbReference>
<sequence length="501" mass="51611">MHAPYGTATAPERSDYGSYAAYGGHESYGHDPYGLATAYDNGQYAAQTWDGTPAHGVPAHGDTETGGYGGDGNGQQYGDWSTGYTANGQAGSWETGGYGAAGTIPHQSGADGWETPGDTSWQSGGHDTAEAYPAGTYGAAGTGSHGETAYGEGAWDTGSYTTGITGPEAYDAPAGHEAAEHDRAAQDTAAQDTAEHDTTGWNLAGAHDQDGPAPDHDADTGPQPVAVAADQDGGPRHPAPFQPQGSRGGGGRRRCAKPRRSALMTVAAPSIAVLGITGIAAAATVQSTDSVEDEPPVAAPDPADVQPVAANKQFDTQLESLTAAADDYAERASRTQGRLDLEAKKAAEKKAAEEAKKAAEAEAARLEALRPKFALPVERRGLSAGYGQSGINWMSVHTGIDFPVSYGTPVRAATDGTVRTQWHVSYGNMAIVTAPDGTETWYAHLSSNVYHSGYVQAGTVIAYSGNSGKSTGPHLHFEVRPGGGSPTDPAAWLRSKGLEPS</sequence>
<dbReference type="Pfam" id="PF01551">
    <property type="entry name" value="Peptidase_M23"/>
    <property type="match status" value="1"/>
</dbReference>
<feature type="region of interest" description="Disordered" evidence="2">
    <location>
        <begin position="479"/>
        <end position="501"/>
    </location>
</feature>
<evidence type="ECO:0000256" key="2">
    <source>
        <dbReference type="SAM" id="MobiDB-lite"/>
    </source>
</evidence>
<feature type="coiled-coil region" evidence="1">
    <location>
        <begin position="311"/>
        <end position="369"/>
    </location>
</feature>
<proteinExistence type="predicted"/>
<feature type="region of interest" description="Disordered" evidence="2">
    <location>
        <begin position="115"/>
        <end position="139"/>
    </location>
</feature>
<protein>
    <submittedName>
        <fullName evidence="4">M23 family metallopeptidase</fullName>
    </submittedName>
</protein>
<accession>A0ABN2PFZ8</accession>
<feature type="region of interest" description="Disordered" evidence="2">
    <location>
        <begin position="159"/>
        <end position="259"/>
    </location>
</feature>
<gene>
    <name evidence="4" type="ORF">GCM10009716_31820</name>
</gene>
<keyword evidence="5" id="KW-1185">Reference proteome</keyword>
<dbReference type="PANTHER" id="PTHR21666">
    <property type="entry name" value="PEPTIDASE-RELATED"/>
    <property type="match status" value="1"/>
</dbReference>
<reference evidence="4 5" key="1">
    <citation type="journal article" date="2019" name="Int. J. Syst. Evol. Microbiol.">
        <title>The Global Catalogue of Microorganisms (GCM) 10K type strain sequencing project: providing services to taxonomists for standard genome sequencing and annotation.</title>
        <authorList>
            <consortium name="The Broad Institute Genomics Platform"/>
            <consortium name="The Broad Institute Genome Sequencing Center for Infectious Disease"/>
            <person name="Wu L."/>
            <person name="Ma J."/>
        </authorList>
    </citation>
    <scope>NUCLEOTIDE SEQUENCE [LARGE SCALE GENOMIC DNA]</scope>
    <source>
        <strain evidence="4 5">JCM 13581</strain>
    </source>
</reference>
<evidence type="ECO:0000256" key="1">
    <source>
        <dbReference type="SAM" id="Coils"/>
    </source>
</evidence>
<organism evidence="4 5">
    <name type="scientific">Streptomyces sodiiphilus</name>
    <dbReference type="NCBI Taxonomy" id="226217"/>
    <lineage>
        <taxon>Bacteria</taxon>
        <taxon>Bacillati</taxon>
        <taxon>Actinomycetota</taxon>
        <taxon>Actinomycetes</taxon>
        <taxon>Kitasatosporales</taxon>
        <taxon>Streptomycetaceae</taxon>
        <taxon>Streptomyces</taxon>
    </lineage>
</organism>
<evidence type="ECO:0000313" key="5">
    <source>
        <dbReference type="Proteomes" id="UP001501303"/>
    </source>
</evidence>